<feature type="domain" description="Ubiquitin-like" evidence="1">
    <location>
        <begin position="1"/>
        <end position="69"/>
    </location>
</feature>
<dbReference type="EMBL" id="MCGR01000139">
    <property type="protein sequence ID" value="ORY40904.1"/>
    <property type="molecule type" value="Genomic_DNA"/>
</dbReference>
<name>A0A1Y2C1X8_9BASI</name>
<comment type="caution">
    <text evidence="2">The sequence shown here is derived from an EMBL/GenBank/DDBJ whole genome shotgun (WGS) entry which is preliminary data.</text>
</comment>
<evidence type="ECO:0000313" key="2">
    <source>
        <dbReference type="EMBL" id="ORY40904.1"/>
    </source>
</evidence>
<dbReference type="SUPFAM" id="SSF54236">
    <property type="entry name" value="Ubiquitin-like"/>
    <property type="match status" value="1"/>
</dbReference>
<dbReference type="STRING" id="106004.A0A1Y2C1X8"/>
<organism evidence="2 3">
    <name type="scientific">Leucosporidium creatinivorum</name>
    <dbReference type="NCBI Taxonomy" id="106004"/>
    <lineage>
        <taxon>Eukaryota</taxon>
        <taxon>Fungi</taxon>
        <taxon>Dikarya</taxon>
        <taxon>Basidiomycota</taxon>
        <taxon>Pucciniomycotina</taxon>
        <taxon>Microbotryomycetes</taxon>
        <taxon>Leucosporidiales</taxon>
        <taxon>Leucosporidium</taxon>
    </lineage>
</organism>
<dbReference type="InterPro" id="IPR050158">
    <property type="entry name" value="Ubiquitin_ubiquitin-like"/>
</dbReference>
<protein>
    <submittedName>
        <fullName evidence="2">Ubiquitin</fullName>
    </submittedName>
</protein>
<dbReference type="FunFam" id="3.10.20.90:FF:000222">
    <property type="entry name" value="Polyubiquitin 5"/>
    <property type="match status" value="1"/>
</dbReference>
<dbReference type="PANTHER" id="PTHR10666">
    <property type="entry name" value="UBIQUITIN"/>
    <property type="match status" value="1"/>
</dbReference>
<dbReference type="Gene3D" id="3.10.20.90">
    <property type="entry name" value="Phosphatidylinositol 3-kinase Catalytic Subunit, Chain A, domain 1"/>
    <property type="match status" value="1"/>
</dbReference>
<sequence length="77" mass="8410">LTRKTITLKIESSKTIKDVKVKIKEKEGIGADHQRLLFAGKQLESGRTLSDYDIAKESTLHLLLHLGGGVSGYPSSC</sequence>
<feature type="non-terminal residue" evidence="2">
    <location>
        <position position="77"/>
    </location>
</feature>
<gene>
    <name evidence="2" type="ORF">BCR35DRAFT_245409</name>
</gene>
<dbReference type="PRINTS" id="PR00348">
    <property type="entry name" value="UBIQUITIN"/>
</dbReference>
<dbReference type="OrthoDB" id="428577at2759"/>
<keyword evidence="3" id="KW-1185">Reference proteome</keyword>
<dbReference type="InterPro" id="IPR029071">
    <property type="entry name" value="Ubiquitin-like_domsf"/>
</dbReference>
<dbReference type="PROSITE" id="PS50053">
    <property type="entry name" value="UBIQUITIN_2"/>
    <property type="match status" value="1"/>
</dbReference>
<dbReference type="InParanoid" id="A0A1Y2C1X8"/>
<evidence type="ECO:0000259" key="1">
    <source>
        <dbReference type="PROSITE" id="PS50053"/>
    </source>
</evidence>
<dbReference type="Proteomes" id="UP000193467">
    <property type="component" value="Unassembled WGS sequence"/>
</dbReference>
<dbReference type="SMART" id="SM00213">
    <property type="entry name" value="UBQ"/>
    <property type="match status" value="1"/>
</dbReference>
<dbReference type="InterPro" id="IPR000626">
    <property type="entry name" value="Ubiquitin-like_dom"/>
</dbReference>
<evidence type="ECO:0000313" key="3">
    <source>
        <dbReference type="Proteomes" id="UP000193467"/>
    </source>
</evidence>
<reference evidence="2 3" key="1">
    <citation type="submission" date="2016-07" db="EMBL/GenBank/DDBJ databases">
        <title>Pervasive Adenine N6-methylation of Active Genes in Fungi.</title>
        <authorList>
            <consortium name="DOE Joint Genome Institute"/>
            <person name="Mondo S.J."/>
            <person name="Dannebaum R.O."/>
            <person name="Kuo R.C."/>
            <person name="Labutti K."/>
            <person name="Haridas S."/>
            <person name="Kuo A."/>
            <person name="Salamov A."/>
            <person name="Ahrendt S.R."/>
            <person name="Lipzen A."/>
            <person name="Sullivan W."/>
            <person name="Andreopoulos W.B."/>
            <person name="Clum A."/>
            <person name="Lindquist E."/>
            <person name="Daum C."/>
            <person name="Ramamoorthy G.K."/>
            <person name="Gryganskyi A."/>
            <person name="Culley D."/>
            <person name="Magnuson J.K."/>
            <person name="James T.Y."/>
            <person name="O'Malley M.A."/>
            <person name="Stajich J.E."/>
            <person name="Spatafora J.W."/>
            <person name="Visel A."/>
            <person name="Grigoriev I.V."/>
        </authorList>
    </citation>
    <scope>NUCLEOTIDE SEQUENCE [LARGE SCALE GENOMIC DNA]</scope>
    <source>
        <strain evidence="2 3">62-1032</strain>
    </source>
</reference>
<feature type="non-terminal residue" evidence="2">
    <location>
        <position position="1"/>
    </location>
</feature>
<dbReference type="AlphaFoldDB" id="A0A1Y2C1X8"/>
<accession>A0A1Y2C1X8</accession>
<proteinExistence type="predicted"/>
<dbReference type="Pfam" id="PF00240">
    <property type="entry name" value="ubiquitin"/>
    <property type="match status" value="1"/>
</dbReference>
<dbReference type="InterPro" id="IPR019956">
    <property type="entry name" value="Ubiquitin_dom"/>
</dbReference>